<dbReference type="GO" id="GO:0051996">
    <property type="term" value="F:squalene synthase [NAD(P)H] activity"/>
    <property type="evidence" value="ECO:0007669"/>
    <property type="project" value="InterPro"/>
</dbReference>
<dbReference type="CDD" id="cd00683">
    <property type="entry name" value="Trans_IPPS_HH"/>
    <property type="match status" value="1"/>
</dbReference>
<protein>
    <recommendedName>
        <fullName evidence="2">15-cis-phytoene synthase</fullName>
        <ecNumber evidence="2">2.5.1.32</ecNumber>
    </recommendedName>
</protein>
<evidence type="ECO:0000313" key="5">
    <source>
        <dbReference type="EMBL" id="CAE0280305.1"/>
    </source>
</evidence>
<dbReference type="PANTHER" id="PTHR31480">
    <property type="entry name" value="BIFUNCTIONAL LYCOPENE CYCLASE/PHYTOENE SYNTHASE"/>
    <property type="match status" value="1"/>
</dbReference>
<dbReference type="InterPro" id="IPR033904">
    <property type="entry name" value="Trans_IPPS_HH"/>
</dbReference>
<evidence type="ECO:0000256" key="2">
    <source>
        <dbReference type="ARBA" id="ARBA00012396"/>
    </source>
</evidence>
<keyword evidence="3" id="KW-0808">Transferase</keyword>
<organism evidence="5">
    <name type="scientific">Spumella elongata</name>
    <dbReference type="NCBI Taxonomy" id="89044"/>
    <lineage>
        <taxon>Eukaryota</taxon>
        <taxon>Sar</taxon>
        <taxon>Stramenopiles</taxon>
        <taxon>Ochrophyta</taxon>
        <taxon>Chrysophyceae</taxon>
        <taxon>Chromulinales</taxon>
        <taxon>Chromulinaceae</taxon>
        <taxon>Spumella</taxon>
    </lineage>
</organism>
<dbReference type="EMBL" id="HBIC01018408">
    <property type="protein sequence ID" value="CAE0280305.1"/>
    <property type="molecule type" value="Transcribed_RNA"/>
</dbReference>
<sequence>MDLVKTRYQTFDELQVYCYRVAGTVGLMTLPILGLHSSLNPTEELKQQTVSAGMALGMAFQLTNILRDVGEDARRGRIYVPMEDLHRFGISEQEVLEASNTTNLLYNEDRWKEFMEFQMSRCQKYYEDAESGIAGLSPDNRLGVVSALKVYGAILDAVRTNNYDNLSQRAFVPNHEKALLVGQAWWRTQELGWAAAARLPQA</sequence>
<dbReference type="Gene3D" id="1.10.600.10">
    <property type="entry name" value="Farnesyl Diphosphate Synthase"/>
    <property type="match status" value="1"/>
</dbReference>
<evidence type="ECO:0000256" key="4">
    <source>
        <dbReference type="ARBA" id="ARBA00022746"/>
    </source>
</evidence>
<dbReference type="PROSITE" id="PS01045">
    <property type="entry name" value="SQUALEN_PHYTOEN_SYN_2"/>
    <property type="match status" value="1"/>
</dbReference>
<gene>
    <name evidence="5" type="ORF">SELO1098_LOCUS9139</name>
</gene>
<dbReference type="InterPro" id="IPR008949">
    <property type="entry name" value="Isoprenoid_synthase_dom_sf"/>
</dbReference>
<keyword evidence="4" id="KW-0125">Carotenoid biosynthesis</keyword>
<comment type="catalytic activity">
    <reaction evidence="1">
        <text>2 (2E,6E,10E)-geranylgeranyl diphosphate = 15-cis-phytoene + 2 diphosphate</text>
        <dbReference type="Rhea" id="RHEA:34475"/>
        <dbReference type="ChEBI" id="CHEBI:27787"/>
        <dbReference type="ChEBI" id="CHEBI:33019"/>
        <dbReference type="ChEBI" id="CHEBI:58756"/>
        <dbReference type="EC" id="2.5.1.32"/>
    </reaction>
</comment>
<dbReference type="InterPro" id="IPR002060">
    <property type="entry name" value="Squ/phyt_synthse"/>
</dbReference>
<dbReference type="AlphaFoldDB" id="A0A7S3GYS4"/>
<reference evidence="5" key="1">
    <citation type="submission" date="2021-01" db="EMBL/GenBank/DDBJ databases">
        <authorList>
            <person name="Corre E."/>
            <person name="Pelletier E."/>
            <person name="Niang G."/>
            <person name="Scheremetjew M."/>
            <person name="Finn R."/>
            <person name="Kale V."/>
            <person name="Holt S."/>
            <person name="Cochrane G."/>
            <person name="Meng A."/>
            <person name="Brown T."/>
            <person name="Cohen L."/>
        </authorList>
    </citation>
    <scope>NUCLEOTIDE SEQUENCE</scope>
    <source>
        <strain evidence="5">CCAP 955/1</strain>
    </source>
</reference>
<proteinExistence type="predicted"/>
<accession>A0A7S3GYS4</accession>
<name>A0A7S3GYS4_9STRA</name>
<dbReference type="InterPro" id="IPR019845">
    <property type="entry name" value="Squalene/phytoene_synthase_CS"/>
</dbReference>
<evidence type="ECO:0000256" key="3">
    <source>
        <dbReference type="ARBA" id="ARBA00022679"/>
    </source>
</evidence>
<dbReference type="GO" id="GO:0016117">
    <property type="term" value="P:carotenoid biosynthetic process"/>
    <property type="evidence" value="ECO:0007669"/>
    <property type="project" value="UniProtKB-KW"/>
</dbReference>
<evidence type="ECO:0000256" key="1">
    <source>
        <dbReference type="ARBA" id="ARBA00001805"/>
    </source>
</evidence>
<dbReference type="Pfam" id="PF00494">
    <property type="entry name" value="SQS_PSY"/>
    <property type="match status" value="1"/>
</dbReference>
<dbReference type="EC" id="2.5.1.32" evidence="2"/>
<dbReference type="SUPFAM" id="SSF48576">
    <property type="entry name" value="Terpenoid synthases"/>
    <property type="match status" value="1"/>
</dbReference>